<dbReference type="AlphaFoldDB" id="A0A914H4N9"/>
<dbReference type="Proteomes" id="UP000887572">
    <property type="component" value="Unplaced"/>
</dbReference>
<evidence type="ECO:0000313" key="1">
    <source>
        <dbReference type="Proteomes" id="UP000887572"/>
    </source>
</evidence>
<sequence length="281" mass="32232">MGPAIPTIFGMTYTRCIVMDAIGTYWMQKMPMTNKEMASPMKQGRGLRRGIQKGIHRELINERQMSAMPILTIMVAQRNSNYRPSLGMCSDSLLTEFLLIGHKTLVSLSIMRRALATTNFFCPPTEALRTGSTSPTEAQRHCNPKTCRRFSTVHQFLQSIGARKEQFRKKDYTGNTMRKILLRAAEMVPLFTTEWPKTICMALAYLGKIQEFSKAQPLLPREVAELEDHMDNFKAFIVDQPQMRLLLSQKPKAHLLLVDLVPFARQHRFLGLMDEQANWNH</sequence>
<name>A0A914H4N9_GLORO</name>
<accession>A0A914H4N9</accession>
<organism evidence="1 2">
    <name type="scientific">Globodera rostochiensis</name>
    <name type="common">Golden nematode worm</name>
    <name type="synonym">Heterodera rostochiensis</name>
    <dbReference type="NCBI Taxonomy" id="31243"/>
    <lineage>
        <taxon>Eukaryota</taxon>
        <taxon>Metazoa</taxon>
        <taxon>Ecdysozoa</taxon>
        <taxon>Nematoda</taxon>
        <taxon>Chromadorea</taxon>
        <taxon>Rhabditida</taxon>
        <taxon>Tylenchina</taxon>
        <taxon>Tylenchomorpha</taxon>
        <taxon>Tylenchoidea</taxon>
        <taxon>Heteroderidae</taxon>
        <taxon>Heteroderinae</taxon>
        <taxon>Globodera</taxon>
    </lineage>
</organism>
<protein>
    <submittedName>
        <fullName evidence="2">Uncharacterized protein</fullName>
    </submittedName>
</protein>
<proteinExistence type="predicted"/>
<reference evidence="2" key="1">
    <citation type="submission" date="2022-11" db="UniProtKB">
        <authorList>
            <consortium name="WormBaseParasite"/>
        </authorList>
    </citation>
    <scope>IDENTIFICATION</scope>
</reference>
<evidence type="ECO:0000313" key="2">
    <source>
        <dbReference type="WBParaSite" id="Gr19_v10_g13954.t1"/>
    </source>
</evidence>
<keyword evidence="1" id="KW-1185">Reference proteome</keyword>
<dbReference type="WBParaSite" id="Gr19_v10_g13954.t1">
    <property type="protein sequence ID" value="Gr19_v10_g13954.t1"/>
    <property type="gene ID" value="Gr19_v10_g13954"/>
</dbReference>